<dbReference type="Pfam" id="PF00324">
    <property type="entry name" value="AA_permease"/>
    <property type="match status" value="1"/>
</dbReference>
<reference evidence="7 8" key="1">
    <citation type="journal article" date="2017" name="Gigascience">
        <title>Genome sequence of the small brown planthopper, Laodelphax striatellus.</title>
        <authorList>
            <person name="Zhu J."/>
            <person name="Jiang F."/>
            <person name="Wang X."/>
            <person name="Yang P."/>
            <person name="Bao Y."/>
            <person name="Zhao W."/>
            <person name="Wang W."/>
            <person name="Lu H."/>
            <person name="Wang Q."/>
            <person name="Cui N."/>
            <person name="Li J."/>
            <person name="Chen X."/>
            <person name="Luo L."/>
            <person name="Yu J."/>
            <person name="Kang L."/>
            <person name="Cui F."/>
        </authorList>
    </citation>
    <scope>NUCLEOTIDE SEQUENCE [LARGE SCALE GENOMIC DNA]</scope>
    <source>
        <strain evidence="7">Lst14</strain>
    </source>
</reference>
<dbReference type="PANTHER" id="PTHR11827">
    <property type="entry name" value="SOLUTE CARRIER FAMILY 12, CATION COTRANSPORTERS"/>
    <property type="match status" value="1"/>
</dbReference>
<evidence type="ECO:0000256" key="2">
    <source>
        <dbReference type="ARBA" id="ARBA00022692"/>
    </source>
</evidence>
<evidence type="ECO:0000256" key="4">
    <source>
        <dbReference type="ARBA" id="ARBA00023136"/>
    </source>
</evidence>
<keyword evidence="3 5" id="KW-1133">Transmembrane helix</keyword>
<dbReference type="InParanoid" id="A0A482XIJ6"/>
<feature type="transmembrane region" description="Helical" evidence="5">
    <location>
        <begin position="145"/>
        <end position="165"/>
    </location>
</feature>
<protein>
    <recommendedName>
        <fullName evidence="6">Amino acid permease/ SLC12A domain-containing protein</fullName>
    </recommendedName>
</protein>
<evidence type="ECO:0000313" key="7">
    <source>
        <dbReference type="EMBL" id="RZF45487.1"/>
    </source>
</evidence>
<organism evidence="7 8">
    <name type="scientific">Laodelphax striatellus</name>
    <name type="common">Small brown planthopper</name>
    <name type="synonym">Delphax striatella</name>
    <dbReference type="NCBI Taxonomy" id="195883"/>
    <lineage>
        <taxon>Eukaryota</taxon>
        <taxon>Metazoa</taxon>
        <taxon>Ecdysozoa</taxon>
        <taxon>Arthropoda</taxon>
        <taxon>Hexapoda</taxon>
        <taxon>Insecta</taxon>
        <taxon>Pterygota</taxon>
        <taxon>Neoptera</taxon>
        <taxon>Paraneoptera</taxon>
        <taxon>Hemiptera</taxon>
        <taxon>Auchenorrhyncha</taxon>
        <taxon>Fulgoroidea</taxon>
        <taxon>Delphacidae</taxon>
        <taxon>Criomorphinae</taxon>
        <taxon>Laodelphax</taxon>
    </lineage>
</organism>
<evidence type="ECO:0000259" key="6">
    <source>
        <dbReference type="Pfam" id="PF00324"/>
    </source>
</evidence>
<dbReference type="STRING" id="195883.A0A482XIJ6"/>
<dbReference type="GO" id="GO:0055075">
    <property type="term" value="P:potassium ion homeostasis"/>
    <property type="evidence" value="ECO:0007669"/>
    <property type="project" value="TreeGrafter"/>
</dbReference>
<dbReference type="GO" id="GO:0055064">
    <property type="term" value="P:chloride ion homeostasis"/>
    <property type="evidence" value="ECO:0007669"/>
    <property type="project" value="TreeGrafter"/>
</dbReference>
<dbReference type="PANTHER" id="PTHR11827:SF48">
    <property type="entry name" value="GH09711P"/>
    <property type="match status" value="1"/>
</dbReference>
<feature type="domain" description="Amino acid permease/ SLC12A" evidence="6">
    <location>
        <begin position="79"/>
        <end position="171"/>
    </location>
</feature>
<gene>
    <name evidence="7" type="ORF">LSTR_LSTR015166</name>
</gene>
<comment type="subcellular location">
    <subcellularLocation>
        <location evidence="1">Membrane</location>
        <topology evidence="1">Multi-pass membrane protein</topology>
    </subcellularLocation>
</comment>
<keyword evidence="8" id="KW-1185">Reference proteome</keyword>
<evidence type="ECO:0000256" key="1">
    <source>
        <dbReference type="ARBA" id="ARBA00004141"/>
    </source>
</evidence>
<keyword evidence="4 5" id="KW-0472">Membrane</keyword>
<dbReference type="GO" id="GO:1990573">
    <property type="term" value="P:potassium ion import across plasma membrane"/>
    <property type="evidence" value="ECO:0007669"/>
    <property type="project" value="TreeGrafter"/>
</dbReference>
<comment type="caution">
    <text evidence="7">The sequence shown here is derived from an EMBL/GenBank/DDBJ whole genome shotgun (WGS) entry which is preliminary data.</text>
</comment>
<dbReference type="InterPro" id="IPR004841">
    <property type="entry name" value="AA-permease/SLC12A_dom"/>
</dbReference>
<evidence type="ECO:0000256" key="5">
    <source>
        <dbReference type="SAM" id="Phobius"/>
    </source>
</evidence>
<dbReference type="SMR" id="A0A482XIJ6"/>
<keyword evidence="2 5" id="KW-0812">Transmembrane</keyword>
<dbReference type="GO" id="GO:0016020">
    <property type="term" value="C:membrane"/>
    <property type="evidence" value="ECO:0007669"/>
    <property type="project" value="UniProtKB-SubCell"/>
</dbReference>
<name>A0A482XIJ6_LAOST</name>
<dbReference type="Gene3D" id="1.20.1740.10">
    <property type="entry name" value="Amino acid/polyamine transporter I"/>
    <property type="match status" value="1"/>
</dbReference>
<feature type="transmembrane region" description="Helical" evidence="5">
    <location>
        <begin position="89"/>
        <end position="110"/>
    </location>
</feature>
<accession>A0A482XIJ6</accession>
<evidence type="ECO:0000313" key="8">
    <source>
        <dbReference type="Proteomes" id="UP000291343"/>
    </source>
</evidence>
<dbReference type="AlphaFoldDB" id="A0A482XIJ6"/>
<dbReference type="OrthoDB" id="2020542at2759"/>
<dbReference type="GO" id="GO:0008511">
    <property type="term" value="F:sodium:potassium:chloride symporter activity"/>
    <property type="evidence" value="ECO:0007669"/>
    <property type="project" value="TreeGrafter"/>
</dbReference>
<sequence>MWGTWNSLKMFTTKSTQASNWAGSMVFWCPVCSTSGASCCSCDCPGWWPSPAFLGLLSLSPSRLLSASSPHYRCLPSAPMGRLREAQNFLIVIIIAAIFDFLLGACLGPSSDMERVKGFSGLSTEVFEENWGPSYRKSEGDEQNFFTVFAIFFPSVTGIQAGANISGDLKVKQQ</sequence>
<dbReference type="GO" id="GO:0055078">
    <property type="term" value="P:sodium ion homeostasis"/>
    <property type="evidence" value="ECO:0007669"/>
    <property type="project" value="TreeGrafter"/>
</dbReference>
<dbReference type="Proteomes" id="UP000291343">
    <property type="component" value="Unassembled WGS sequence"/>
</dbReference>
<dbReference type="GO" id="GO:0006884">
    <property type="term" value="P:cell volume homeostasis"/>
    <property type="evidence" value="ECO:0007669"/>
    <property type="project" value="TreeGrafter"/>
</dbReference>
<evidence type="ECO:0000256" key="3">
    <source>
        <dbReference type="ARBA" id="ARBA00022989"/>
    </source>
</evidence>
<dbReference type="InterPro" id="IPR004842">
    <property type="entry name" value="SLC12A_fam"/>
</dbReference>
<dbReference type="EMBL" id="QKKF02009069">
    <property type="protein sequence ID" value="RZF45487.1"/>
    <property type="molecule type" value="Genomic_DNA"/>
</dbReference>
<proteinExistence type="predicted"/>